<dbReference type="SUPFAM" id="SSF46767">
    <property type="entry name" value="Methylated DNA-protein cysteine methyltransferase, C-terminal domain"/>
    <property type="match status" value="1"/>
</dbReference>
<protein>
    <submittedName>
        <fullName evidence="8">Methylated-DNA--[protein]-cysteine S-methyltransferase</fullName>
    </submittedName>
</protein>
<evidence type="ECO:0000256" key="3">
    <source>
        <dbReference type="ARBA" id="ARBA00022679"/>
    </source>
</evidence>
<evidence type="ECO:0000256" key="4">
    <source>
        <dbReference type="ARBA" id="ARBA00022763"/>
    </source>
</evidence>
<comment type="catalytic activity">
    <reaction evidence="6">
        <text>a 6-O-methyl-2'-deoxyguanosine in DNA + L-cysteinyl-[protein] = S-methyl-L-cysteinyl-[protein] + a 2'-deoxyguanosine in DNA</text>
        <dbReference type="Rhea" id="RHEA:24000"/>
        <dbReference type="Rhea" id="RHEA-COMP:10131"/>
        <dbReference type="Rhea" id="RHEA-COMP:10132"/>
        <dbReference type="Rhea" id="RHEA-COMP:11367"/>
        <dbReference type="Rhea" id="RHEA-COMP:11368"/>
        <dbReference type="ChEBI" id="CHEBI:29950"/>
        <dbReference type="ChEBI" id="CHEBI:82612"/>
        <dbReference type="ChEBI" id="CHEBI:85445"/>
        <dbReference type="ChEBI" id="CHEBI:85448"/>
        <dbReference type="EC" id="2.1.1.63"/>
    </reaction>
</comment>
<evidence type="ECO:0000313" key="8">
    <source>
        <dbReference type="EMBL" id="GAA3735354.1"/>
    </source>
</evidence>
<keyword evidence="4" id="KW-0227">DNA damage</keyword>
<dbReference type="InterPro" id="IPR014048">
    <property type="entry name" value="MethylDNA_cys_MeTrfase_DNA-bd"/>
</dbReference>
<dbReference type="PROSITE" id="PS00374">
    <property type="entry name" value="MGMT"/>
    <property type="match status" value="1"/>
</dbReference>
<evidence type="ECO:0000256" key="6">
    <source>
        <dbReference type="ARBA" id="ARBA00049348"/>
    </source>
</evidence>
<gene>
    <name evidence="8" type="ORF">GCM10022402_14440</name>
</gene>
<dbReference type="Pfam" id="PF01035">
    <property type="entry name" value="DNA_binding_1"/>
    <property type="match status" value="1"/>
</dbReference>
<keyword evidence="3" id="KW-0808">Transferase</keyword>
<evidence type="ECO:0000259" key="7">
    <source>
        <dbReference type="Pfam" id="PF01035"/>
    </source>
</evidence>
<dbReference type="NCBIfam" id="TIGR00589">
    <property type="entry name" value="ogt"/>
    <property type="match status" value="1"/>
</dbReference>
<organism evidence="8 9">
    <name type="scientific">Salinactinospora qingdaonensis</name>
    <dbReference type="NCBI Taxonomy" id="702744"/>
    <lineage>
        <taxon>Bacteria</taxon>
        <taxon>Bacillati</taxon>
        <taxon>Actinomycetota</taxon>
        <taxon>Actinomycetes</taxon>
        <taxon>Streptosporangiales</taxon>
        <taxon>Nocardiopsidaceae</taxon>
        <taxon>Salinactinospora</taxon>
    </lineage>
</organism>
<dbReference type="InterPro" id="IPR036388">
    <property type="entry name" value="WH-like_DNA-bd_sf"/>
</dbReference>
<keyword evidence="9" id="KW-1185">Reference proteome</keyword>
<dbReference type="RefSeq" id="WP_344968675.1">
    <property type="nucleotide sequence ID" value="NZ_BAABDD010000005.1"/>
</dbReference>
<accession>A0ABP7FAZ3</accession>
<dbReference type="PANTHER" id="PTHR10815">
    <property type="entry name" value="METHYLATED-DNA--PROTEIN-CYSTEINE METHYLTRANSFERASE"/>
    <property type="match status" value="1"/>
</dbReference>
<dbReference type="InterPro" id="IPR036217">
    <property type="entry name" value="MethylDNA_cys_MeTrfase_DNAb"/>
</dbReference>
<dbReference type="PANTHER" id="PTHR10815:SF13">
    <property type="entry name" value="METHYLATED-DNA--PROTEIN-CYSTEINE METHYLTRANSFERASE"/>
    <property type="match status" value="1"/>
</dbReference>
<evidence type="ECO:0000256" key="5">
    <source>
        <dbReference type="ARBA" id="ARBA00023204"/>
    </source>
</evidence>
<feature type="domain" description="Methylated-DNA-[protein]-cysteine S-methyltransferase DNA binding" evidence="7">
    <location>
        <begin position="84"/>
        <end position="162"/>
    </location>
</feature>
<evidence type="ECO:0000256" key="1">
    <source>
        <dbReference type="ARBA" id="ARBA00001286"/>
    </source>
</evidence>
<comment type="catalytic activity">
    <reaction evidence="1">
        <text>a 4-O-methyl-thymidine in DNA + L-cysteinyl-[protein] = a thymidine in DNA + S-methyl-L-cysteinyl-[protein]</text>
        <dbReference type="Rhea" id="RHEA:53428"/>
        <dbReference type="Rhea" id="RHEA-COMP:10131"/>
        <dbReference type="Rhea" id="RHEA-COMP:10132"/>
        <dbReference type="Rhea" id="RHEA-COMP:13555"/>
        <dbReference type="Rhea" id="RHEA-COMP:13556"/>
        <dbReference type="ChEBI" id="CHEBI:29950"/>
        <dbReference type="ChEBI" id="CHEBI:82612"/>
        <dbReference type="ChEBI" id="CHEBI:137386"/>
        <dbReference type="ChEBI" id="CHEBI:137387"/>
        <dbReference type="EC" id="2.1.1.63"/>
    </reaction>
</comment>
<dbReference type="InterPro" id="IPR001497">
    <property type="entry name" value="MethylDNA_cys_MeTrfase_AS"/>
</dbReference>
<dbReference type="Proteomes" id="UP001500908">
    <property type="component" value="Unassembled WGS sequence"/>
</dbReference>
<dbReference type="EMBL" id="BAABDD010000005">
    <property type="protein sequence ID" value="GAA3735354.1"/>
    <property type="molecule type" value="Genomic_DNA"/>
</dbReference>
<dbReference type="CDD" id="cd06445">
    <property type="entry name" value="ATase"/>
    <property type="match status" value="1"/>
</dbReference>
<reference evidence="9" key="1">
    <citation type="journal article" date="2019" name="Int. J. Syst. Evol. Microbiol.">
        <title>The Global Catalogue of Microorganisms (GCM) 10K type strain sequencing project: providing services to taxonomists for standard genome sequencing and annotation.</title>
        <authorList>
            <consortium name="The Broad Institute Genomics Platform"/>
            <consortium name="The Broad Institute Genome Sequencing Center for Infectious Disease"/>
            <person name="Wu L."/>
            <person name="Ma J."/>
        </authorList>
    </citation>
    <scope>NUCLEOTIDE SEQUENCE [LARGE SCALE GENOMIC DNA]</scope>
    <source>
        <strain evidence="9">JCM 17137</strain>
    </source>
</reference>
<name>A0ABP7FAZ3_9ACTN</name>
<proteinExistence type="predicted"/>
<keyword evidence="2" id="KW-0489">Methyltransferase</keyword>
<keyword evidence="5" id="KW-0234">DNA repair</keyword>
<sequence length="165" mass="17327">MIEATIIDTPLGPLSLLAREGRCVGAGFSRDPGELYRHLHPSLRDPMTDVTDLGSVTAAVHRYFAGDVDAFDEVAVLQPSSPARERLWQAMRSVPAGATISYGRLAQAAGLTTAGARAAGGACAANLVAPIVPCHRVVAADGGLHHYGYGVAAKEWLLRHEGSML</sequence>
<comment type="caution">
    <text evidence="8">The sequence shown here is derived from an EMBL/GenBank/DDBJ whole genome shotgun (WGS) entry which is preliminary data.</text>
</comment>
<evidence type="ECO:0000313" key="9">
    <source>
        <dbReference type="Proteomes" id="UP001500908"/>
    </source>
</evidence>
<evidence type="ECO:0000256" key="2">
    <source>
        <dbReference type="ARBA" id="ARBA00022603"/>
    </source>
</evidence>
<dbReference type="Gene3D" id="1.10.10.10">
    <property type="entry name" value="Winged helix-like DNA-binding domain superfamily/Winged helix DNA-binding domain"/>
    <property type="match status" value="1"/>
</dbReference>